<keyword evidence="1" id="KW-1133">Transmembrane helix</keyword>
<evidence type="ECO:0000313" key="2">
    <source>
        <dbReference type="EMBL" id="MFD2756043.1"/>
    </source>
</evidence>
<accession>A0ABW5USY8</accession>
<evidence type="ECO:0000313" key="3">
    <source>
        <dbReference type="Proteomes" id="UP001597463"/>
    </source>
</evidence>
<keyword evidence="1" id="KW-0472">Membrane</keyword>
<comment type="caution">
    <text evidence="2">The sequence shown here is derived from an EMBL/GenBank/DDBJ whole genome shotgun (WGS) entry which is preliminary data.</text>
</comment>
<dbReference type="Proteomes" id="UP001597463">
    <property type="component" value="Unassembled WGS sequence"/>
</dbReference>
<keyword evidence="1" id="KW-0812">Transmembrane</keyword>
<proteinExistence type="predicted"/>
<keyword evidence="3" id="KW-1185">Reference proteome</keyword>
<sequence length="52" mass="5952">MIYVILAEKFTKFIYSKLHVKDTASFLLLMLFVWSEIGAITLGLAYLTDPLL</sequence>
<evidence type="ECO:0000256" key="1">
    <source>
        <dbReference type="SAM" id="Phobius"/>
    </source>
</evidence>
<dbReference type="RefSeq" id="WP_157082031.1">
    <property type="nucleotide sequence ID" value="NZ_BCNT01000009.1"/>
</dbReference>
<protein>
    <submittedName>
        <fullName evidence="2">Uncharacterized protein</fullName>
    </submittedName>
</protein>
<feature type="transmembrane region" description="Helical" evidence="1">
    <location>
        <begin position="26"/>
        <end position="47"/>
    </location>
</feature>
<organism evidence="2 3">
    <name type="scientific">Comamonas terrae</name>
    <dbReference type="NCBI Taxonomy" id="673548"/>
    <lineage>
        <taxon>Bacteria</taxon>
        <taxon>Pseudomonadati</taxon>
        <taxon>Pseudomonadota</taxon>
        <taxon>Betaproteobacteria</taxon>
        <taxon>Burkholderiales</taxon>
        <taxon>Comamonadaceae</taxon>
        <taxon>Comamonas</taxon>
    </lineage>
</organism>
<name>A0ABW5USY8_9BURK</name>
<gene>
    <name evidence="2" type="ORF">ACFSW6_18395</name>
</gene>
<reference evidence="3" key="1">
    <citation type="journal article" date="2019" name="Int. J. Syst. Evol. Microbiol.">
        <title>The Global Catalogue of Microorganisms (GCM) 10K type strain sequencing project: providing services to taxonomists for standard genome sequencing and annotation.</title>
        <authorList>
            <consortium name="The Broad Institute Genomics Platform"/>
            <consortium name="The Broad Institute Genome Sequencing Center for Infectious Disease"/>
            <person name="Wu L."/>
            <person name="Ma J."/>
        </authorList>
    </citation>
    <scope>NUCLEOTIDE SEQUENCE [LARGE SCALE GENOMIC DNA]</scope>
    <source>
        <strain evidence="3">TISTR 1906</strain>
    </source>
</reference>
<dbReference type="EMBL" id="JBHUMV010000009">
    <property type="protein sequence ID" value="MFD2756043.1"/>
    <property type="molecule type" value="Genomic_DNA"/>
</dbReference>